<evidence type="ECO:0000313" key="2">
    <source>
        <dbReference type="Proteomes" id="UP000505355"/>
    </source>
</evidence>
<dbReference type="Proteomes" id="UP000505355">
    <property type="component" value="Chromosome"/>
</dbReference>
<name>A0A7D4UKB3_9SPHI</name>
<organism evidence="1 2">
    <name type="scientific">Mucilaginibacter mali</name>
    <dbReference type="NCBI Taxonomy" id="2740462"/>
    <lineage>
        <taxon>Bacteria</taxon>
        <taxon>Pseudomonadati</taxon>
        <taxon>Bacteroidota</taxon>
        <taxon>Sphingobacteriia</taxon>
        <taxon>Sphingobacteriales</taxon>
        <taxon>Sphingobacteriaceae</taxon>
        <taxon>Mucilaginibacter</taxon>
    </lineage>
</organism>
<dbReference type="RefSeq" id="WP_173415037.1">
    <property type="nucleotide sequence ID" value="NZ_CP054139.1"/>
</dbReference>
<dbReference type="EMBL" id="CP054139">
    <property type="protein sequence ID" value="QKJ30362.1"/>
    <property type="molecule type" value="Genomic_DNA"/>
</dbReference>
<accession>A0A7D4UKB3</accession>
<dbReference type="AlphaFoldDB" id="A0A7D4UKB3"/>
<dbReference type="Pfam" id="PF14085">
    <property type="entry name" value="DUF4265"/>
    <property type="match status" value="1"/>
</dbReference>
<gene>
    <name evidence="1" type="ORF">HQ865_11530</name>
</gene>
<evidence type="ECO:0000313" key="1">
    <source>
        <dbReference type="EMBL" id="QKJ30362.1"/>
    </source>
</evidence>
<reference evidence="1 2" key="1">
    <citation type="submission" date="2020-05" db="EMBL/GenBank/DDBJ databases">
        <title>Mucilaginibacter mali sp. nov.</title>
        <authorList>
            <person name="Kim H.S."/>
            <person name="Lee K.C."/>
            <person name="Suh M.K."/>
            <person name="Kim J.-S."/>
            <person name="Han K.-I."/>
            <person name="Eom M.K."/>
            <person name="Shin Y.K."/>
            <person name="Lee J.-S."/>
        </authorList>
    </citation>
    <scope>NUCLEOTIDE SEQUENCE [LARGE SCALE GENOMIC DNA]</scope>
    <source>
        <strain evidence="1 2">G2-14</strain>
    </source>
</reference>
<proteinExistence type="predicted"/>
<keyword evidence="2" id="KW-1185">Reference proteome</keyword>
<dbReference type="InterPro" id="IPR025361">
    <property type="entry name" value="DUF4265"/>
</dbReference>
<dbReference type="KEGG" id="mmab:HQ865_11530"/>
<sequence length="143" mass="16558">MRNKITITYRDLKGEIAEETIWAELVNNEYYKIDNIPFFAPNLAYNDIISVEEDDGVLYFNTLIKSSMHTTIQIIFFDRHKESEVLKKIEEMGCAWEGMQGGAYYAVDVPPNINYNSIKVFLDEQQQNLVLDYKEACLGNVSK</sequence>
<protein>
    <submittedName>
        <fullName evidence="1">DUF4265 domain-containing protein</fullName>
    </submittedName>
</protein>